<gene>
    <name evidence="2" type="ORF">SAMN05428957_104131</name>
</gene>
<dbReference type="InterPro" id="IPR002725">
    <property type="entry name" value="YgjP-like_metallopeptidase"/>
</dbReference>
<sequence>MLRHPQANRQIRLEGTPVAYLLQRARRRSIGFRVDGDGLSVRAPLAASSGAIDGALQAKSGWIVRKLAEQGDFQRRLQAARIDWREGAVLPYLGGSLTIALDPAREVATRGAQCQGGTLYLPLAHGAAPAQLRDAAQAWLMRQARAHFTARLEHFAPRLGVRWTRLSLSSARSRWGSARADGSIRLNWRLMHFSPAIVDYVVAHELAHLRVMDHSPRFWDTVASVVPDHAALRRQLRDEATPAWD</sequence>
<evidence type="ECO:0000259" key="1">
    <source>
        <dbReference type="Pfam" id="PF01863"/>
    </source>
</evidence>
<dbReference type="AlphaFoldDB" id="A0A1G9S696"/>
<dbReference type="Gene3D" id="3.30.2010.10">
    <property type="entry name" value="Metalloproteases ('zincins'), catalytic domain"/>
    <property type="match status" value="1"/>
</dbReference>
<keyword evidence="3" id="KW-1185">Reference proteome</keyword>
<organism evidence="2 3">
    <name type="scientific">Oryzisolibacter propanilivorax</name>
    <dbReference type="NCBI Taxonomy" id="1527607"/>
    <lineage>
        <taxon>Bacteria</taxon>
        <taxon>Pseudomonadati</taxon>
        <taxon>Pseudomonadota</taxon>
        <taxon>Betaproteobacteria</taxon>
        <taxon>Burkholderiales</taxon>
        <taxon>Comamonadaceae</taxon>
        <taxon>Oryzisolibacter</taxon>
    </lineage>
</organism>
<dbReference type="Proteomes" id="UP000198552">
    <property type="component" value="Unassembled WGS sequence"/>
</dbReference>
<dbReference type="CDD" id="cd07344">
    <property type="entry name" value="M48_yhfN_like"/>
    <property type="match status" value="1"/>
</dbReference>
<dbReference type="Pfam" id="PF01863">
    <property type="entry name" value="YgjP-like"/>
    <property type="match status" value="1"/>
</dbReference>
<evidence type="ECO:0000313" key="2">
    <source>
        <dbReference type="EMBL" id="SDM30934.1"/>
    </source>
</evidence>
<proteinExistence type="predicted"/>
<evidence type="ECO:0000313" key="3">
    <source>
        <dbReference type="Proteomes" id="UP000198552"/>
    </source>
</evidence>
<dbReference type="STRING" id="1527607.SAMN05428957_104131"/>
<feature type="domain" description="YgjP-like metallopeptidase" evidence="1">
    <location>
        <begin position="28"/>
        <end position="238"/>
    </location>
</feature>
<reference evidence="3" key="1">
    <citation type="submission" date="2016-10" db="EMBL/GenBank/DDBJ databases">
        <authorList>
            <person name="Varghese N."/>
            <person name="Submissions S."/>
        </authorList>
    </citation>
    <scope>NUCLEOTIDE SEQUENCE [LARGE SCALE GENOMIC DNA]</scope>
    <source>
        <strain evidence="3">EPL6</strain>
    </source>
</reference>
<dbReference type="PANTHER" id="PTHR30399:SF1">
    <property type="entry name" value="UTP PYROPHOSPHATASE"/>
    <property type="match status" value="1"/>
</dbReference>
<accession>A0A1G9S696</accession>
<name>A0A1G9S696_9BURK</name>
<dbReference type="PANTHER" id="PTHR30399">
    <property type="entry name" value="UNCHARACTERIZED PROTEIN YGJP"/>
    <property type="match status" value="1"/>
</dbReference>
<protein>
    <recommendedName>
        <fullName evidence="1">YgjP-like metallopeptidase domain-containing protein</fullName>
    </recommendedName>
</protein>
<dbReference type="InterPro" id="IPR053136">
    <property type="entry name" value="UTP_pyrophosphatase-like"/>
</dbReference>
<dbReference type="EMBL" id="FNHP01000004">
    <property type="protein sequence ID" value="SDM30934.1"/>
    <property type="molecule type" value="Genomic_DNA"/>
</dbReference>